<evidence type="ECO:0000256" key="1">
    <source>
        <dbReference type="SAM" id="MobiDB-lite"/>
    </source>
</evidence>
<dbReference type="EMBL" id="RCHS01002051">
    <property type="protein sequence ID" value="RMX49797.1"/>
    <property type="molecule type" value="Genomic_DNA"/>
</dbReference>
<sequence length="250" mass="28256">MLSRLSIQASTMKRSSNNLYVTQMFLKKLTSVCYFNWSKSAIQPEAKNFMQLIWKGTSHMGIGRAFGKRRGLPCTFIVARYRPGVMNAFEMDSNVDKGSFLSSYCNADKDEGLMSTGYPSTFFQEGATKQDNQPFPEAQPLGSFQYTAVPPSSVSFVPLGPWEKIMDTQDVRDLSRVQPNTKTLYSLSPRVNLPEATLDDDMDNEDDASITGDDDDWRRTYKSPTDNDDIVIDAKKSTIKKTEKTSRRKE</sequence>
<dbReference type="SUPFAM" id="SSF55797">
    <property type="entry name" value="PR-1-like"/>
    <property type="match status" value="1"/>
</dbReference>
<evidence type="ECO:0000313" key="2">
    <source>
        <dbReference type="EMBL" id="RMX49797.1"/>
    </source>
</evidence>
<dbReference type="Proteomes" id="UP000275408">
    <property type="component" value="Unassembled WGS sequence"/>
</dbReference>
<proteinExistence type="predicted"/>
<dbReference type="STRING" id="46731.A0A3M6U842"/>
<feature type="compositionally biased region" description="Basic and acidic residues" evidence="1">
    <location>
        <begin position="232"/>
        <end position="250"/>
    </location>
</feature>
<evidence type="ECO:0008006" key="4">
    <source>
        <dbReference type="Google" id="ProtNLM"/>
    </source>
</evidence>
<evidence type="ECO:0000313" key="3">
    <source>
        <dbReference type="Proteomes" id="UP000275408"/>
    </source>
</evidence>
<protein>
    <recommendedName>
        <fullName evidence="4">SCP domain-containing protein</fullName>
    </recommendedName>
</protein>
<accession>A0A3M6U842</accession>
<organism evidence="2 3">
    <name type="scientific">Pocillopora damicornis</name>
    <name type="common">Cauliflower coral</name>
    <name type="synonym">Millepora damicornis</name>
    <dbReference type="NCBI Taxonomy" id="46731"/>
    <lineage>
        <taxon>Eukaryota</taxon>
        <taxon>Metazoa</taxon>
        <taxon>Cnidaria</taxon>
        <taxon>Anthozoa</taxon>
        <taxon>Hexacorallia</taxon>
        <taxon>Scleractinia</taxon>
        <taxon>Astrocoeniina</taxon>
        <taxon>Pocilloporidae</taxon>
        <taxon>Pocillopora</taxon>
    </lineage>
</organism>
<keyword evidence="3" id="KW-1185">Reference proteome</keyword>
<name>A0A3M6U842_POCDA</name>
<dbReference type="InterPro" id="IPR035940">
    <property type="entry name" value="CAP_sf"/>
</dbReference>
<comment type="caution">
    <text evidence="2">The sequence shown here is derived from an EMBL/GenBank/DDBJ whole genome shotgun (WGS) entry which is preliminary data.</text>
</comment>
<dbReference type="AlphaFoldDB" id="A0A3M6U842"/>
<feature type="compositionally biased region" description="Acidic residues" evidence="1">
    <location>
        <begin position="197"/>
        <end position="215"/>
    </location>
</feature>
<dbReference type="Gene3D" id="3.40.33.10">
    <property type="entry name" value="CAP"/>
    <property type="match status" value="1"/>
</dbReference>
<feature type="region of interest" description="Disordered" evidence="1">
    <location>
        <begin position="194"/>
        <end position="250"/>
    </location>
</feature>
<gene>
    <name evidence="2" type="ORF">pdam_00009149</name>
</gene>
<reference evidence="2 3" key="1">
    <citation type="journal article" date="2018" name="Sci. Rep.">
        <title>Comparative analysis of the Pocillopora damicornis genome highlights role of immune system in coral evolution.</title>
        <authorList>
            <person name="Cunning R."/>
            <person name="Bay R.A."/>
            <person name="Gillette P."/>
            <person name="Baker A.C."/>
            <person name="Traylor-Knowles N."/>
        </authorList>
    </citation>
    <scope>NUCLEOTIDE SEQUENCE [LARGE SCALE GENOMIC DNA]</scope>
    <source>
        <strain evidence="2">RSMAS</strain>
        <tissue evidence="2">Whole animal</tissue>
    </source>
</reference>
<dbReference type="OrthoDB" id="5983436at2759"/>